<dbReference type="InterPro" id="IPR050697">
    <property type="entry name" value="Adenylyl/Guanylyl_Cyclase_3/4"/>
</dbReference>
<keyword evidence="3" id="KW-1003">Cell membrane</keyword>
<accession>A0ABT3X055</accession>
<comment type="similarity">
    <text evidence="2">Belongs to the adenylyl cyclase class-3 family.</text>
</comment>
<dbReference type="CDD" id="cd06225">
    <property type="entry name" value="HAMP"/>
    <property type="match status" value="1"/>
</dbReference>
<keyword evidence="5" id="KW-1133">Transmembrane helix</keyword>
<dbReference type="CDD" id="cd07302">
    <property type="entry name" value="CHD"/>
    <property type="match status" value="1"/>
</dbReference>
<dbReference type="PROSITE" id="PS50125">
    <property type="entry name" value="GUANYLATE_CYCLASE_2"/>
    <property type="match status" value="1"/>
</dbReference>
<evidence type="ECO:0000256" key="2">
    <source>
        <dbReference type="ARBA" id="ARBA00005381"/>
    </source>
</evidence>
<keyword evidence="5" id="KW-0812">Transmembrane</keyword>
<evidence type="ECO:0000256" key="5">
    <source>
        <dbReference type="SAM" id="Phobius"/>
    </source>
</evidence>
<dbReference type="Proteomes" id="UP001208017">
    <property type="component" value="Unassembled WGS sequence"/>
</dbReference>
<evidence type="ECO:0008006" key="10">
    <source>
        <dbReference type="Google" id="ProtNLM"/>
    </source>
</evidence>
<feature type="transmembrane region" description="Helical" evidence="5">
    <location>
        <begin position="587"/>
        <end position="611"/>
    </location>
</feature>
<evidence type="ECO:0000259" key="7">
    <source>
        <dbReference type="PROSITE" id="PS50885"/>
    </source>
</evidence>
<dbReference type="PANTHER" id="PTHR43081">
    <property type="entry name" value="ADENYLATE CYCLASE, TERMINAL-DIFFERENTIATION SPECIFIC-RELATED"/>
    <property type="match status" value="1"/>
</dbReference>
<evidence type="ECO:0000256" key="4">
    <source>
        <dbReference type="ARBA" id="ARBA00023136"/>
    </source>
</evidence>
<dbReference type="InterPro" id="IPR001054">
    <property type="entry name" value="A/G_cyclase"/>
</dbReference>
<dbReference type="RefSeq" id="WP_267151534.1">
    <property type="nucleotide sequence ID" value="NZ_JAPMLT010000004.1"/>
</dbReference>
<evidence type="ECO:0000313" key="8">
    <source>
        <dbReference type="EMBL" id="MCX7570286.1"/>
    </source>
</evidence>
<comment type="caution">
    <text evidence="8">The sequence shown here is derived from an EMBL/GenBank/DDBJ whole genome shotgun (WGS) entry which is preliminary data.</text>
</comment>
<evidence type="ECO:0000313" key="9">
    <source>
        <dbReference type="Proteomes" id="UP001208017"/>
    </source>
</evidence>
<comment type="subcellular location">
    <subcellularLocation>
        <location evidence="1">Cell membrane</location>
    </subcellularLocation>
</comment>
<dbReference type="SUPFAM" id="SSF101898">
    <property type="entry name" value="NHL repeat"/>
    <property type="match status" value="1"/>
</dbReference>
<feature type="transmembrane region" description="Helical" evidence="5">
    <location>
        <begin position="393"/>
        <end position="413"/>
    </location>
</feature>
<feature type="transmembrane region" description="Helical" evidence="5">
    <location>
        <begin position="359"/>
        <end position="381"/>
    </location>
</feature>
<keyword evidence="9" id="KW-1185">Reference proteome</keyword>
<gene>
    <name evidence="8" type="ORF">OS242_09955</name>
</gene>
<protein>
    <recommendedName>
        <fullName evidence="10">HAMP domain-containing protein</fullName>
    </recommendedName>
</protein>
<dbReference type="InterPro" id="IPR003660">
    <property type="entry name" value="HAMP_dom"/>
</dbReference>
<sequence length="953" mass="108994">MKAERFVKETAGVRRPLLQLLLALVLLAVLAGIGWATREYVPLKFQIENKIDPSLSDLAATKLKFDDEVLYTNPYRIETGRDDSIYVIDDSRQTITKRNDFGTLEYVLHPEDLYHERILVNYTDLAVDPHDRLYVHKSMMDINGLSNREDQIVRYTKDGEIDPFWKTITVPYDVKLNASLRNGGVKNLQIKDGFLYWFTIRHWELTLYKTALDGGGTPIEVLKKTLPEGAYLDEVIGTDPSEIVYSTKKGEIYTLDGKLLYPLQGNKEGDTFLNPYSIHFDVLHNLYFLDHYGAVVKRLPLERPEAVETVYTPKDGKLLTMEIDSNGTLVFGLEDRITSLIEGELEPLRHSTKTHVYQVLFWIGCLLFLAIWGWMTKIVYVDLVPRSIVAKQLLYIGPAIVVAMSLLAGVMYLDFQEDMYHETARGLYHMAHMGQNLVDGETLAQIQSPKDFREEPYNRLKERLTFQDDFGKFYSVAYLRRDGVVYQVLEDANDLRMFEPLSSDVFQESVCEYRDAKGQWQELKDDYSFVLEDGQYASCVSEDENGSWMFVLGPVFDSQKQQVVGIYETGIHLRGFEARLAEMRGKILTVIAAFTGVVLVLFLAFTMWNLTPLRRLSLKVKEMAAEKEICEVEVTTRDEVGLFGTQFNVMAQNIRDEIEKNERLRKAAYRFVPKQYLDYLGKEEITEIDLGDQVRKTMSILTMRIRNFSELSKSMKDAPNDNFDFINAFIARVSNVLHENGGLINTYQGHQIVALFPDSPLSALTAAVAMRREIAAYNETRAGAGRLPVDISIGLQTGDLMLGIIGDDYRYEGTAISEDVHVSGMLDRVTTQLGSSVLIPKAVLNSVEPLPDLAMRDLGRIKLPGMDEPMELCDLYETDDPELRRLKHKTKDDFENAVRMYQQSRFRDARFAFVQLLKENQRDEAARLYFYVCDEYSQRGAPSDWDGSLELHA</sequence>
<name>A0ABT3X055_9BACL</name>
<dbReference type="Gene3D" id="6.10.340.10">
    <property type="match status" value="1"/>
</dbReference>
<evidence type="ECO:0000256" key="3">
    <source>
        <dbReference type="ARBA" id="ARBA00022475"/>
    </source>
</evidence>
<dbReference type="EMBL" id="JAPMLT010000004">
    <property type="protein sequence ID" value="MCX7570286.1"/>
    <property type="molecule type" value="Genomic_DNA"/>
</dbReference>
<feature type="domain" description="Guanylate cyclase" evidence="6">
    <location>
        <begin position="699"/>
        <end position="827"/>
    </location>
</feature>
<dbReference type="SMART" id="SM00304">
    <property type="entry name" value="HAMP"/>
    <property type="match status" value="1"/>
</dbReference>
<dbReference type="SUPFAM" id="SSF55073">
    <property type="entry name" value="Nucleotide cyclase"/>
    <property type="match status" value="1"/>
</dbReference>
<reference evidence="8 9" key="1">
    <citation type="submission" date="2022-11" db="EMBL/GenBank/DDBJ databases">
        <title>Study of microbial diversity in lake waters.</title>
        <authorList>
            <person name="Zhang J."/>
        </authorList>
    </citation>
    <scope>NUCLEOTIDE SEQUENCE [LARGE SCALE GENOMIC DNA]</scope>
    <source>
        <strain evidence="8 9">DT12</strain>
    </source>
</reference>
<dbReference type="Gene3D" id="3.30.70.1230">
    <property type="entry name" value="Nucleotide cyclase"/>
    <property type="match status" value="1"/>
</dbReference>
<proteinExistence type="inferred from homology"/>
<dbReference type="InterPro" id="IPR029787">
    <property type="entry name" value="Nucleotide_cyclase"/>
</dbReference>
<organism evidence="8 9">
    <name type="scientific">Tumebacillus lacus</name>
    <dbReference type="NCBI Taxonomy" id="2995335"/>
    <lineage>
        <taxon>Bacteria</taxon>
        <taxon>Bacillati</taxon>
        <taxon>Bacillota</taxon>
        <taxon>Bacilli</taxon>
        <taxon>Bacillales</taxon>
        <taxon>Alicyclobacillaceae</taxon>
        <taxon>Tumebacillus</taxon>
    </lineage>
</organism>
<keyword evidence="4 5" id="KW-0472">Membrane</keyword>
<dbReference type="PROSITE" id="PS50885">
    <property type="entry name" value="HAMP"/>
    <property type="match status" value="1"/>
</dbReference>
<feature type="domain" description="HAMP" evidence="7">
    <location>
        <begin position="607"/>
        <end position="659"/>
    </location>
</feature>
<evidence type="ECO:0000259" key="6">
    <source>
        <dbReference type="PROSITE" id="PS50125"/>
    </source>
</evidence>
<evidence type="ECO:0000256" key="1">
    <source>
        <dbReference type="ARBA" id="ARBA00004236"/>
    </source>
</evidence>
<dbReference type="PANTHER" id="PTHR43081:SF1">
    <property type="entry name" value="ADENYLATE CYCLASE, TERMINAL-DIFFERENTIATION SPECIFIC"/>
    <property type="match status" value="1"/>
</dbReference>